<evidence type="ECO:0000256" key="2">
    <source>
        <dbReference type="ARBA" id="ARBA00022448"/>
    </source>
</evidence>
<feature type="compositionally biased region" description="Basic residues" evidence="7">
    <location>
        <begin position="1517"/>
        <end position="1530"/>
    </location>
</feature>
<feature type="transmembrane region" description="Helical" evidence="8">
    <location>
        <begin position="242"/>
        <end position="261"/>
    </location>
</feature>
<feature type="region of interest" description="Disordered" evidence="7">
    <location>
        <begin position="1323"/>
        <end position="1365"/>
    </location>
</feature>
<feature type="transmembrane region" description="Helical" evidence="8">
    <location>
        <begin position="170"/>
        <end position="189"/>
    </location>
</feature>
<keyword evidence="3 8" id="KW-0812">Transmembrane</keyword>
<feature type="compositionally biased region" description="Basic and acidic residues" evidence="7">
    <location>
        <begin position="62"/>
        <end position="74"/>
    </location>
</feature>
<feature type="region of interest" description="Disordered" evidence="7">
    <location>
        <begin position="32"/>
        <end position="112"/>
    </location>
</feature>
<dbReference type="Pfam" id="PF07690">
    <property type="entry name" value="MFS_1"/>
    <property type="match status" value="1"/>
</dbReference>
<dbReference type="VEuPathDB" id="ToxoDB:cyc_02982"/>
<evidence type="ECO:0000259" key="10">
    <source>
        <dbReference type="PROSITE" id="PS50850"/>
    </source>
</evidence>
<feature type="compositionally biased region" description="Basic residues" evidence="7">
    <location>
        <begin position="1323"/>
        <end position="1339"/>
    </location>
</feature>
<gene>
    <name evidence="11" type="ORF">cyc_02982</name>
</gene>
<feature type="transmembrane region" description="Helical" evidence="8">
    <location>
        <begin position="742"/>
        <end position="765"/>
    </location>
</feature>
<dbReference type="Gene3D" id="3.90.70.10">
    <property type="entry name" value="Cysteine proteinases"/>
    <property type="match status" value="2"/>
</dbReference>
<reference evidence="11 12" key="1">
    <citation type="journal article" date="2016" name="BMC Genomics">
        <title>Comparative genomics reveals Cyclospora cayetanensis possesses coccidia-like metabolism and invasion components but unique surface antigens.</title>
        <authorList>
            <person name="Liu S."/>
            <person name="Wang L."/>
            <person name="Zheng H."/>
            <person name="Xu Z."/>
            <person name="Roellig D.M."/>
            <person name="Li N."/>
            <person name="Frace M.A."/>
            <person name="Tang K."/>
            <person name="Arrowood M.J."/>
            <person name="Moss D.M."/>
            <person name="Zhang L."/>
            <person name="Feng Y."/>
            <person name="Xiao L."/>
        </authorList>
    </citation>
    <scope>NUCLEOTIDE SEQUENCE [LARGE SCALE GENOMIC DNA]</scope>
    <source>
        <strain evidence="11 12">CHN_HEN01</strain>
    </source>
</reference>
<feature type="transmembrane region" description="Helical" evidence="8">
    <location>
        <begin position="401"/>
        <end position="420"/>
    </location>
</feature>
<dbReference type="InterPro" id="IPR036259">
    <property type="entry name" value="MFS_trans_sf"/>
</dbReference>
<dbReference type="EMBL" id="JROU02001599">
    <property type="protein sequence ID" value="OEH75871.1"/>
    <property type="molecule type" value="Genomic_DNA"/>
</dbReference>
<organism evidence="11 12">
    <name type="scientific">Cyclospora cayetanensis</name>
    <dbReference type="NCBI Taxonomy" id="88456"/>
    <lineage>
        <taxon>Eukaryota</taxon>
        <taxon>Sar</taxon>
        <taxon>Alveolata</taxon>
        <taxon>Apicomplexa</taxon>
        <taxon>Conoidasida</taxon>
        <taxon>Coccidia</taxon>
        <taxon>Eucoccidiorida</taxon>
        <taxon>Eimeriorina</taxon>
        <taxon>Eimeriidae</taxon>
        <taxon>Cyclospora</taxon>
    </lineage>
</organism>
<comment type="similarity">
    <text evidence="6">Belongs to the major facilitator superfamily. Spinster (TC 2.A.1.49) family.</text>
</comment>
<dbReference type="PANTHER" id="PTHR23505:SF9">
    <property type="entry name" value="PROTEIN, PUTATIVE-RELATED"/>
    <property type="match status" value="1"/>
</dbReference>
<dbReference type="PANTHER" id="PTHR23505">
    <property type="entry name" value="SPINSTER"/>
    <property type="match status" value="1"/>
</dbReference>
<evidence type="ECO:0000256" key="4">
    <source>
        <dbReference type="ARBA" id="ARBA00022989"/>
    </source>
</evidence>
<proteinExistence type="inferred from homology"/>
<protein>
    <submittedName>
        <fullName evidence="11">Major facilitator family domain-containing protein</fullName>
    </submittedName>
</protein>
<name>A0A1D3CXG9_9EIME</name>
<feature type="region of interest" description="Disordered" evidence="7">
    <location>
        <begin position="1486"/>
        <end position="1530"/>
    </location>
</feature>
<keyword evidence="2" id="KW-0813">Transport</keyword>
<feature type="transmembrane region" description="Helical" evidence="8">
    <location>
        <begin position="578"/>
        <end position="599"/>
    </location>
</feature>
<dbReference type="InParanoid" id="A0A1D3CXG9"/>
<dbReference type="Gene3D" id="1.20.1250.20">
    <property type="entry name" value="MFS general substrate transporter like domains"/>
    <property type="match status" value="2"/>
</dbReference>
<dbReference type="InterPro" id="IPR020846">
    <property type="entry name" value="MFS_dom"/>
</dbReference>
<dbReference type="InterPro" id="IPR011701">
    <property type="entry name" value="MFS"/>
</dbReference>
<dbReference type="InterPro" id="IPR044770">
    <property type="entry name" value="MFS_spinster-like"/>
</dbReference>
<dbReference type="VEuPathDB" id="ToxoDB:LOC34619748"/>
<evidence type="ECO:0000259" key="9">
    <source>
        <dbReference type="PROSITE" id="PS50235"/>
    </source>
</evidence>
<evidence type="ECO:0000256" key="1">
    <source>
        <dbReference type="ARBA" id="ARBA00004141"/>
    </source>
</evidence>
<feature type="transmembrane region" description="Helical" evidence="8">
    <location>
        <begin position="209"/>
        <end position="230"/>
    </location>
</feature>
<dbReference type="InterPro" id="IPR038765">
    <property type="entry name" value="Papain-like_cys_pep_sf"/>
</dbReference>
<dbReference type="GO" id="GO:0022857">
    <property type="term" value="F:transmembrane transporter activity"/>
    <property type="evidence" value="ECO:0007669"/>
    <property type="project" value="InterPro"/>
</dbReference>
<evidence type="ECO:0000256" key="7">
    <source>
        <dbReference type="SAM" id="MobiDB-lite"/>
    </source>
</evidence>
<evidence type="ECO:0000256" key="8">
    <source>
        <dbReference type="SAM" id="Phobius"/>
    </source>
</evidence>
<dbReference type="PROSITE" id="PS50850">
    <property type="entry name" value="MFS"/>
    <property type="match status" value="1"/>
</dbReference>
<feature type="domain" description="USP" evidence="9">
    <location>
        <begin position="975"/>
        <end position="1291"/>
    </location>
</feature>
<keyword evidence="12" id="KW-1185">Reference proteome</keyword>
<keyword evidence="4 8" id="KW-1133">Transmembrane helix</keyword>
<accession>A0A1D3CXG9</accession>
<dbReference type="CDD" id="cd06174">
    <property type="entry name" value="MFS"/>
    <property type="match status" value="1"/>
</dbReference>
<evidence type="ECO:0000256" key="5">
    <source>
        <dbReference type="ARBA" id="ARBA00023136"/>
    </source>
</evidence>
<comment type="subcellular location">
    <subcellularLocation>
        <location evidence="1">Membrane</location>
        <topology evidence="1">Multi-pass membrane protein</topology>
    </subcellularLocation>
</comment>
<feature type="domain" description="Major facilitator superfamily (MFS) profile" evidence="10">
    <location>
        <begin position="176"/>
        <end position="769"/>
    </location>
</feature>
<feature type="transmembrane region" description="Helical" evidence="8">
    <location>
        <begin position="714"/>
        <end position="736"/>
    </location>
</feature>
<feature type="transmembrane region" description="Helical" evidence="8">
    <location>
        <begin position="681"/>
        <end position="702"/>
    </location>
</feature>
<feature type="compositionally biased region" description="Basic and acidic residues" evidence="7">
    <location>
        <begin position="453"/>
        <end position="463"/>
    </location>
</feature>
<dbReference type="SUPFAM" id="SSF103473">
    <property type="entry name" value="MFS general substrate transporter"/>
    <property type="match status" value="1"/>
</dbReference>
<feature type="transmembrane region" description="Helical" evidence="8">
    <location>
        <begin position="648"/>
        <end position="669"/>
    </location>
</feature>
<evidence type="ECO:0000256" key="3">
    <source>
        <dbReference type="ARBA" id="ARBA00022692"/>
    </source>
</evidence>
<feature type="region of interest" description="Disordered" evidence="7">
    <location>
        <begin position="430"/>
        <end position="476"/>
    </location>
</feature>
<dbReference type="GO" id="GO:0016020">
    <property type="term" value="C:membrane"/>
    <property type="evidence" value="ECO:0007669"/>
    <property type="project" value="UniProtKB-SubCell"/>
</dbReference>
<dbReference type="InterPro" id="IPR028889">
    <property type="entry name" value="USP"/>
</dbReference>
<evidence type="ECO:0000313" key="11">
    <source>
        <dbReference type="EMBL" id="OEH75871.1"/>
    </source>
</evidence>
<dbReference type="VEuPathDB" id="ToxoDB:LOC113147369"/>
<comment type="caution">
    <text evidence="11">The sequence shown here is derived from an EMBL/GenBank/DDBJ whole genome shotgun (WGS) entry which is preliminary data.</text>
</comment>
<evidence type="ECO:0000313" key="12">
    <source>
        <dbReference type="Proteomes" id="UP000095192"/>
    </source>
</evidence>
<sequence length="1530" mass="165358">MNSCGPQLKNAQHNCEQAAVTVTCGDSASEAEATAKGPASSLPLESALDSLGKMSPPARSAPTDECHPLVARESEDLESAGRCNIPSEGIPRNTGRSGTRDWKNWGRTNNADSQQERHFLANTEGSEPVAQPAGSLEVEKGAPTGEPVHRFWRMCGLEPSLTVDHPRDDVRFTCMALVVFFSLEIFVNFDCGAIPCTLSRMADEFRLSPTWQGMLGALPYVGLTVTAPFAGRIFAQWRAKRVLVVSMTLNAIATLMMVLTLCLPRDVPSTTSTLAATTAGTGGNEGPHLEVVDITGASPALLSAQTGPKKDNMREPSFHLPDFSFVELTSSAVMLLVSRLLVGLTQAPFVIYAPVWVDEFAPRKQAALWMGIMQGSAVVGVTVGYLSAGVLSVYLDFNWRAAIGVQIVFLCLLIAIVSIFPKEYIDTPGSSRSLDHHEPRFSPSEEAGVFEQEAQREGQHEPEGQQEDPGDGDPLSASAVVELASGCADCRSSDLPTSQQQGYEVQQQRHTRVETGLPLTPARASEAHRRRSTDGRVHALAGCAAARGPLYNATPRVHSTHKHSTLTLLMTPMYVTPMLTLCALLFVVTGVQFWGTIFFTSSLGLSPTVAMLTFAAVAATSPVAGVVMGGVTVDAVGGYKTLSGRRRTLYACTAYATAAVMFAVIGSFSSNTYMCVGSLWFLLYFGAAMLPPLTGIQIDAVSPRLRTLASGVSMFFYNILGYALGAFLPGVFIDLFHGGDILGLRLVLLWSSFGLFFVAITAVYARHMEKQRGGARPRVSSRELVICPDAVILSPGATPLSDTGRRGLNGIHGKWYTAVPVVSPHRPLPDPGPPACCFPISPISEPLSEGSPPYTCVAYKPQVQSSSRRHFSSRAAAQDPLDYRPAAATAQAAVTAGKVKMAAFLSGPCVTLSDRSISFVAATKTEVREACCKTSLELSASHVVELPPAAPETQTLCFPADVPLPCWRAARGVGVGLSNPHALCFANAVLQALAYTPGFADDCIEGIHRRSCFARLRGVTSKGTSVHQGSHKGPAPGLVASDKKAETHACGSFCAFCKLEQQSAIDIPLDIGGGGQGPLPGAHRGPGGPRWGATPKPCTLEKALSRFIAKETLSGCNAYMCSQCNKKVTASKQLQLFTTPRVLVFALKRFSVAFAKGCALPMKNHRAIAFPAKLNLLPYVAQDGGRRNVGCSVLFVPSICCCVSLRKLTVFWNQQRPMQPETHSDELEEFESESGLDSMDEAEFITSEEEWSDDCSSNWSSNSDGCSSDCSSSCSAEPSSCDAALPFLRELTRVQRKQELTFSRRRRLLLTIRCHALLRSLQRVRRGTPARQQQRHARQHPTQDHHHLRLEPPTPVRQHKQQQQTRILSVMTEEMMLERKKAAAGRKQQFGCSAARSWEEDRLQSSADEVAAPSDQELFEKLQLLQQPLPSKRSRHDREYDLGRAKKVKNPLSNKIVGAATVISTQAGSDTGAFVVQQRAAFDALQQKGKKCRRGTMPPPSQKKKKSANKPGSRSGRMGHKKIHWGRPPH</sequence>
<evidence type="ECO:0000256" key="6">
    <source>
        <dbReference type="ARBA" id="ARBA00024338"/>
    </source>
</evidence>
<dbReference type="Proteomes" id="UP000095192">
    <property type="component" value="Unassembled WGS sequence"/>
</dbReference>
<keyword evidence="5 8" id="KW-0472">Membrane</keyword>
<feature type="transmembrane region" description="Helical" evidence="8">
    <location>
        <begin position="367"/>
        <end position="395"/>
    </location>
</feature>
<feature type="transmembrane region" description="Helical" evidence="8">
    <location>
        <begin position="611"/>
        <end position="636"/>
    </location>
</feature>
<dbReference type="SUPFAM" id="SSF54001">
    <property type="entry name" value="Cysteine proteinases"/>
    <property type="match status" value="1"/>
</dbReference>
<dbReference type="PROSITE" id="PS50235">
    <property type="entry name" value="USP_3"/>
    <property type="match status" value="1"/>
</dbReference>